<evidence type="ECO:0000313" key="1">
    <source>
        <dbReference type="EMBL" id="KAI9921417.1"/>
    </source>
</evidence>
<organism evidence="1 2">
    <name type="scientific">Peronosclerospora sorghi</name>
    <dbReference type="NCBI Taxonomy" id="230839"/>
    <lineage>
        <taxon>Eukaryota</taxon>
        <taxon>Sar</taxon>
        <taxon>Stramenopiles</taxon>
        <taxon>Oomycota</taxon>
        <taxon>Peronosporomycetes</taxon>
        <taxon>Peronosporales</taxon>
        <taxon>Peronosporaceae</taxon>
        <taxon>Peronosclerospora</taxon>
    </lineage>
</organism>
<gene>
    <name evidence="1" type="ORF">PsorP6_001797</name>
</gene>
<evidence type="ECO:0000313" key="2">
    <source>
        <dbReference type="Proteomes" id="UP001163321"/>
    </source>
</evidence>
<dbReference type="EMBL" id="CM047580">
    <property type="protein sequence ID" value="KAI9921417.1"/>
    <property type="molecule type" value="Genomic_DNA"/>
</dbReference>
<protein>
    <submittedName>
        <fullName evidence="1">Uncharacterized protein</fullName>
    </submittedName>
</protein>
<keyword evidence="2" id="KW-1185">Reference proteome</keyword>
<dbReference type="Proteomes" id="UP001163321">
    <property type="component" value="Chromosome 1"/>
</dbReference>
<sequence length="134" mass="15104">MDKQLKSGLGISHQHWKGMYSFLRRLATPKAEARKEREDRTMQNPKSGRRTDPSSRTSLALKYEMYDRLKGDFYVLQVRVAMDDTYVAGYFVTSVALMEPVGKVSKNDGSAFTALAGDLEKVKLFMVAEISSLS</sequence>
<reference evidence="1 2" key="1">
    <citation type="journal article" date="2022" name="bioRxiv">
        <title>The genome of the oomycete Peronosclerospora sorghi, a cosmopolitan pathogen of maize and sorghum, is inflated with dispersed pseudogenes.</title>
        <authorList>
            <person name="Fletcher K."/>
            <person name="Martin F."/>
            <person name="Isakeit T."/>
            <person name="Cavanaugh K."/>
            <person name="Magill C."/>
            <person name="Michelmore R."/>
        </authorList>
    </citation>
    <scope>NUCLEOTIDE SEQUENCE [LARGE SCALE GENOMIC DNA]</scope>
    <source>
        <strain evidence="1">P6</strain>
    </source>
</reference>
<accession>A0ACC0WSR6</accession>
<name>A0ACC0WSR6_9STRA</name>
<proteinExistence type="predicted"/>
<comment type="caution">
    <text evidence="1">The sequence shown here is derived from an EMBL/GenBank/DDBJ whole genome shotgun (WGS) entry which is preliminary data.</text>
</comment>